<dbReference type="InterPro" id="IPR053937">
    <property type="entry name" value="GOST_TM"/>
</dbReference>
<evidence type="ECO:0000256" key="2">
    <source>
        <dbReference type="ARBA" id="ARBA00022692"/>
    </source>
</evidence>
<dbReference type="InterPro" id="IPR054103">
    <property type="entry name" value="CAND6-7_N"/>
</dbReference>
<dbReference type="Pfam" id="PF06814">
    <property type="entry name" value="GOST_TM"/>
    <property type="match status" value="1"/>
</dbReference>
<feature type="transmembrane region" description="Helical" evidence="6">
    <location>
        <begin position="285"/>
        <end position="304"/>
    </location>
</feature>
<keyword evidence="5 6" id="KW-0472">Membrane</keyword>
<gene>
    <name evidence="9" type="ORF">KP509_13G024500</name>
</gene>
<evidence type="ECO:0000313" key="10">
    <source>
        <dbReference type="Proteomes" id="UP000825935"/>
    </source>
</evidence>
<feature type="transmembrane region" description="Helical" evidence="6">
    <location>
        <begin position="141"/>
        <end position="161"/>
    </location>
</feature>
<keyword evidence="2 6" id="KW-0812">Transmembrane</keyword>
<evidence type="ECO:0000256" key="1">
    <source>
        <dbReference type="ARBA" id="ARBA00004141"/>
    </source>
</evidence>
<dbReference type="PANTHER" id="PTHR21229:SF22">
    <property type="entry name" value="DBJ|BAA84809.1"/>
    <property type="match status" value="1"/>
</dbReference>
<feature type="transmembrane region" description="Helical" evidence="6">
    <location>
        <begin position="248"/>
        <end position="273"/>
    </location>
</feature>
<dbReference type="Pfam" id="PF21904">
    <property type="entry name" value="CAND6-7_N"/>
    <property type="match status" value="1"/>
</dbReference>
<keyword evidence="4 6" id="KW-1133">Transmembrane helix</keyword>
<sequence>MDYFPARAFSYILSVLFVWLVCMPRARGEIHHLSIENDKRSLIILEQFGFTSAGHLDLEVRNVVWSNPDEFPLPDDHLQYIGFFLATEDDWLQANRQIEQKSVGCVLQSPAIHLLFTFSRLNGTNPFQYNNTYPVGRPDRYLVMFSNCLGFSVSMSVRTCMYNMEGNTRDYLSEGKTQLPYLYFCFFWVYMVLAGIWTHVCVKQKATVHRIHILMGILVALKALYMFSEGEDMFYTKKTGTPHGWDVAFYAFSFLKGVMLFVVIVLIGTGWSFLKPYLQGKEKKVLMIVIPLQVLANIATVVIGETGFSDKNWLTWTQLLLLVDVICCCAVLFPIVWSIKHLREAARTDGKAARNLAKLTLFRQYYIVVVSYIYFTRIVVFALQIVTSYHYTWISELARELATLAFYVFTGYKFRPIPHNPYFMLDEEEEEAAVDEMLKDDEFEL</sequence>
<comment type="subcellular location">
    <subcellularLocation>
        <location evidence="1">Membrane</location>
        <topology evidence="1">Multi-pass membrane protein</topology>
    </subcellularLocation>
</comment>
<evidence type="ECO:0000256" key="3">
    <source>
        <dbReference type="ARBA" id="ARBA00022729"/>
    </source>
</evidence>
<evidence type="ECO:0000256" key="6">
    <source>
        <dbReference type="SAM" id="Phobius"/>
    </source>
</evidence>
<accession>A0A8T2TC56</accession>
<dbReference type="PANTHER" id="PTHR21229">
    <property type="entry name" value="LUNG SEVEN TRANSMEMBRANE RECEPTOR"/>
    <property type="match status" value="1"/>
</dbReference>
<feature type="transmembrane region" description="Helical" evidence="6">
    <location>
        <begin position="316"/>
        <end position="337"/>
    </location>
</feature>
<evidence type="ECO:0000313" key="9">
    <source>
        <dbReference type="EMBL" id="KAH7420821.1"/>
    </source>
</evidence>
<keyword evidence="10" id="KW-1185">Reference proteome</keyword>
<reference evidence="9" key="1">
    <citation type="submission" date="2021-08" db="EMBL/GenBank/DDBJ databases">
        <title>WGS assembly of Ceratopteris richardii.</title>
        <authorList>
            <person name="Marchant D.B."/>
            <person name="Chen G."/>
            <person name="Jenkins J."/>
            <person name="Shu S."/>
            <person name="Leebens-Mack J."/>
            <person name="Grimwood J."/>
            <person name="Schmutz J."/>
            <person name="Soltis P."/>
            <person name="Soltis D."/>
            <person name="Chen Z.-H."/>
        </authorList>
    </citation>
    <scope>NUCLEOTIDE SEQUENCE</scope>
    <source>
        <strain evidence="9">Whitten #5841</strain>
        <tissue evidence="9">Leaf</tissue>
    </source>
</reference>
<feature type="transmembrane region" description="Helical" evidence="6">
    <location>
        <begin position="181"/>
        <end position="202"/>
    </location>
</feature>
<dbReference type="GO" id="GO:0005794">
    <property type="term" value="C:Golgi apparatus"/>
    <property type="evidence" value="ECO:0007669"/>
    <property type="project" value="TreeGrafter"/>
</dbReference>
<dbReference type="EMBL" id="CM035418">
    <property type="protein sequence ID" value="KAH7420821.1"/>
    <property type="molecule type" value="Genomic_DNA"/>
</dbReference>
<evidence type="ECO:0000256" key="5">
    <source>
        <dbReference type="ARBA" id="ARBA00023136"/>
    </source>
</evidence>
<keyword evidence="3" id="KW-0732">Signal</keyword>
<dbReference type="OMA" id="YFANCEE"/>
<comment type="caution">
    <text evidence="9">The sequence shown here is derived from an EMBL/GenBank/DDBJ whole genome shotgun (WGS) entry which is preliminary data.</text>
</comment>
<feature type="transmembrane region" description="Helical" evidence="6">
    <location>
        <begin position="6"/>
        <end position="23"/>
    </location>
</feature>
<feature type="transmembrane region" description="Helical" evidence="6">
    <location>
        <begin position="211"/>
        <end position="228"/>
    </location>
</feature>
<dbReference type="Proteomes" id="UP000825935">
    <property type="component" value="Chromosome 13"/>
</dbReference>
<feature type="domain" description="CAND6/7 N-terminal" evidence="8">
    <location>
        <begin position="32"/>
        <end position="163"/>
    </location>
</feature>
<dbReference type="GO" id="GO:0016020">
    <property type="term" value="C:membrane"/>
    <property type="evidence" value="ECO:0007669"/>
    <property type="project" value="UniProtKB-SubCell"/>
</dbReference>
<evidence type="ECO:0000256" key="4">
    <source>
        <dbReference type="ARBA" id="ARBA00022989"/>
    </source>
</evidence>
<name>A0A8T2TC56_CERRI</name>
<dbReference type="AlphaFoldDB" id="A0A8T2TC56"/>
<evidence type="ECO:0008006" key="11">
    <source>
        <dbReference type="Google" id="ProtNLM"/>
    </source>
</evidence>
<feature type="domain" description="GOST seven transmembrane" evidence="7">
    <location>
        <begin position="180"/>
        <end position="420"/>
    </location>
</feature>
<protein>
    <recommendedName>
        <fullName evidence="11">Protein GPR107</fullName>
    </recommendedName>
</protein>
<organism evidence="9 10">
    <name type="scientific">Ceratopteris richardii</name>
    <name type="common">Triangle waterfern</name>
    <dbReference type="NCBI Taxonomy" id="49495"/>
    <lineage>
        <taxon>Eukaryota</taxon>
        <taxon>Viridiplantae</taxon>
        <taxon>Streptophyta</taxon>
        <taxon>Embryophyta</taxon>
        <taxon>Tracheophyta</taxon>
        <taxon>Polypodiopsida</taxon>
        <taxon>Polypodiidae</taxon>
        <taxon>Polypodiales</taxon>
        <taxon>Pteridineae</taxon>
        <taxon>Pteridaceae</taxon>
        <taxon>Parkerioideae</taxon>
        <taxon>Ceratopteris</taxon>
    </lineage>
</organism>
<feature type="transmembrane region" description="Helical" evidence="6">
    <location>
        <begin position="365"/>
        <end position="385"/>
    </location>
</feature>
<dbReference type="OrthoDB" id="29657at2759"/>
<proteinExistence type="predicted"/>
<evidence type="ECO:0000259" key="8">
    <source>
        <dbReference type="Pfam" id="PF21904"/>
    </source>
</evidence>
<dbReference type="InterPro" id="IPR009637">
    <property type="entry name" value="GPR107/GPR108-like"/>
</dbReference>
<evidence type="ECO:0000259" key="7">
    <source>
        <dbReference type="Pfam" id="PF06814"/>
    </source>
</evidence>